<name>A0A6B9SUK0_9CAUD</name>
<gene>
    <name evidence="1" type="ORF">SnaR1_gp1</name>
</gene>
<proteinExistence type="predicted"/>
<accession>A0A6B9SUK0</accession>
<dbReference type="EMBL" id="MN844877">
    <property type="protein sequence ID" value="QHJ75356.1"/>
    <property type="molecule type" value="Genomic_DNA"/>
</dbReference>
<organism evidence="1 2">
    <name type="scientific">Sphaerotilus phage vB_SnaP-R1</name>
    <dbReference type="NCBI Taxonomy" id="2696336"/>
    <lineage>
        <taxon>Viruses</taxon>
        <taxon>Duplodnaviria</taxon>
        <taxon>Heunggongvirae</taxon>
        <taxon>Uroviricota</taxon>
        <taxon>Caudoviricetes</taxon>
        <taxon>Autographivirales</taxon>
        <taxon>Autoscriptoviridae</taxon>
        <taxon>Natansvirus</taxon>
        <taxon>Natansvirus SnaPR1</taxon>
    </lineage>
</organism>
<keyword evidence="2" id="KW-1185">Reference proteome</keyword>
<evidence type="ECO:0000313" key="2">
    <source>
        <dbReference type="Proteomes" id="UP000464416"/>
    </source>
</evidence>
<evidence type="ECO:0000313" key="1">
    <source>
        <dbReference type="EMBL" id="QHJ75356.1"/>
    </source>
</evidence>
<reference evidence="1 2" key="1">
    <citation type="submission" date="2019-12" db="EMBL/GenBank/DDBJ databases">
        <title>The first sequenced Sphaerotilus natans bacteriophage genome is one of a kind - characterization and potential to control this filamentous bacterium in WWTP.</title>
        <authorList>
            <person name="Ferreira R."/>
            <person name="Amado R."/>
            <person name="Padrao J."/>
            <person name="Ferreira V."/>
            <person name="Dias N.M."/>
            <person name="Melo L.D.R."/>
            <person name="Azeredo J."/>
            <person name="Santos S.B."/>
            <person name="Nicolau A."/>
        </authorList>
    </citation>
    <scope>NUCLEOTIDE SEQUENCE [LARGE SCALE GENOMIC DNA]</scope>
</reference>
<dbReference type="Proteomes" id="UP000464416">
    <property type="component" value="Segment"/>
</dbReference>
<sequence length="69" mass="7868">MSDKTKHQRRRYAAEHKFAKFAALNGLIDQGGEFAKDGRKARRKMADSWSRRGGRNVEGFYKPQLAKAA</sequence>
<protein>
    <submittedName>
        <fullName evidence="1">Uncharacterized protein</fullName>
    </submittedName>
</protein>